<evidence type="ECO:0000256" key="4">
    <source>
        <dbReference type="ARBA" id="ARBA00022833"/>
    </source>
</evidence>
<keyword evidence="1 6" id="KW-0645">Protease</keyword>
<proteinExistence type="inferred from homology"/>
<evidence type="ECO:0000313" key="9">
    <source>
        <dbReference type="EMBL" id="MCX2979992.1"/>
    </source>
</evidence>
<keyword evidence="7" id="KW-0472">Membrane</keyword>
<keyword evidence="7" id="KW-0812">Transmembrane</keyword>
<dbReference type="Proteomes" id="UP001143362">
    <property type="component" value="Unassembled WGS sequence"/>
</dbReference>
<dbReference type="InterPro" id="IPR051156">
    <property type="entry name" value="Mito/Outer_Membr_Metalloprot"/>
</dbReference>
<protein>
    <submittedName>
        <fullName evidence="9">Peptidase M48</fullName>
    </submittedName>
</protein>
<organism evidence="9 10">
    <name type="scientific">Candidatus Litorirhabdus singularis</name>
    <dbReference type="NCBI Taxonomy" id="2518993"/>
    <lineage>
        <taxon>Bacteria</taxon>
        <taxon>Pseudomonadati</taxon>
        <taxon>Pseudomonadota</taxon>
        <taxon>Gammaproteobacteria</taxon>
        <taxon>Cellvibrionales</taxon>
        <taxon>Halieaceae</taxon>
        <taxon>Candidatus Litorirhabdus</taxon>
    </lineage>
</organism>
<reference evidence="9" key="1">
    <citation type="submission" date="2019-02" db="EMBL/GenBank/DDBJ databases">
        <authorList>
            <person name="Li S.-H."/>
        </authorList>
    </citation>
    <scope>NUCLEOTIDE SEQUENCE</scope>
    <source>
        <strain evidence="9">IMCC14734</strain>
    </source>
</reference>
<dbReference type="EMBL" id="SHNN01000001">
    <property type="protein sequence ID" value="MCX2979992.1"/>
    <property type="molecule type" value="Genomic_DNA"/>
</dbReference>
<dbReference type="InterPro" id="IPR001915">
    <property type="entry name" value="Peptidase_M48"/>
</dbReference>
<name>A0ABT3TCH1_9GAMM</name>
<dbReference type="Pfam" id="PF01435">
    <property type="entry name" value="Peptidase_M48"/>
    <property type="match status" value="1"/>
</dbReference>
<sequence>MKYTPRLPERNSNVSHEHPLREFLVLVTGTVALFAVIFIGMGLLVDIAVRYIDPELEATLFSSFESNDVLVLNEQEQALQLLMDQLSSCMEIGYPVDIRIEASPHANAYAMPGGVVVVHSALLEQIKTENGLAFVLAHELAHYQNRDHLRGMGRSVVLLATSVVLTGAGSDVSSLLTPVFGAEIAQHSQSRESGADASALGALQCHYGHVGGATEFFALIAETGAAADWYLAHYFASHPQALQRIDDVNQTAISEGYQKGELQDLPSALRL</sequence>
<keyword evidence="3 6" id="KW-0378">Hydrolase</keyword>
<dbReference type="CDD" id="cd07324">
    <property type="entry name" value="M48C_Oma1-like"/>
    <property type="match status" value="1"/>
</dbReference>
<dbReference type="PANTHER" id="PTHR22726:SF1">
    <property type="entry name" value="METALLOENDOPEPTIDASE OMA1, MITOCHONDRIAL"/>
    <property type="match status" value="1"/>
</dbReference>
<dbReference type="RefSeq" id="WP_279243974.1">
    <property type="nucleotide sequence ID" value="NZ_SHNN01000001.1"/>
</dbReference>
<keyword evidence="5 6" id="KW-0482">Metalloprotease</keyword>
<evidence type="ECO:0000256" key="2">
    <source>
        <dbReference type="ARBA" id="ARBA00022723"/>
    </source>
</evidence>
<evidence type="ECO:0000259" key="8">
    <source>
        <dbReference type="Pfam" id="PF01435"/>
    </source>
</evidence>
<gene>
    <name evidence="9" type="ORF">EYC98_03835</name>
</gene>
<evidence type="ECO:0000256" key="6">
    <source>
        <dbReference type="RuleBase" id="RU003983"/>
    </source>
</evidence>
<dbReference type="PANTHER" id="PTHR22726">
    <property type="entry name" value="METALLOENDOPEPTIDASE OMA1"/>
    <property type="match status" value="1"/>
</dbReference>
<evidence type="ECO:0000256" key="5">
    <source>
        <dbReference type="ARBA" id="ARBA00023049"/>
    </source>
</evidence>
<comment type="caution">
    <text evidence="9">The sequence shown here is derived from an EMBL/GenBank/DDBJ whole genome shotgun (WGS) entry which is preliminary data.</text>
</comment>
<comment type="cofactor">
    <cofactor evidence="6">
        <name>Zn(2+)</name>
        <dbReference type="ChEBI" id="CHEBI:29105"/>
    </cofactor>
    <text evidence="6">Binds 1 zinc ion per subunit.</text>
</comment>
<evidence type="ECO:0000256" key="1">
    <source>
        <dbReference type="ARBA" id="ARBA00022670"/>
    </source>
</evidence>
<evidence type="ECO:0000256" key="7">
    <source>
        <dbReference type="SAM" id="Phobius"/>
    </source>
</evidence>
<comment type="similarity">
    <text evidence="6">Belongs to the peptidase M48 family.</text>
</comment>
<accession>A0ABT3TCH1</accession>
<keyword evidence="10" id="KW-1185">Reference proteome</keyword>
<evidence type="ECO:0000256" key="3">
    <source>
        <dbReference type="ARBA" id="ARBA00022801"/>
    </source>
</evidence>
<keyword evidence="2" id="KW-0479">Metal-binding</keyword>
<feature type="domain" description="Peptidase M48" evidence="8">
    <location>
        <begin position="99"/>
        <end position="250"/>
    </location>
</feature>
<keyword evidence="4 6" id="KW-0862">Zinc</keyword>
<dbReference type="Gene3D" id="3.30.2010.10">
    <property type="entry name" value="Metalloproteases ('zincins'), catalytic domain"/>
    <property type="match status" value="1"/>
</dbReference>
<keyword evidence="7" id="KW-1133">Transmembrane helix</keyword>
<evidence type="ECO:0000313" key="10">
    <source>
        <dbReference type="Proteomes" id="UP001143362"/>
    </source>
</evidence>
<feature type="transmembrane region" description="Helical" evidence="7">
    <location>
        <begin position="23"/>
        <end position="45"/>
    </location>
</feature>